<evidence type="ECO:0000259" key="6">
    <source>
        <dbReference type="Pfam" id="PF00501"/>
    </source>
</evidence>
<evidence type="ECO:0000256" key="2">
    <source>
        <dbReference type="ARBA" id="ARBA00022598"/>
    </source>
</evidence>
<evidence type="ECO:0000313" key="7">
    <source>
        <dbReference type="EMBL" id="NKE08358.1"/>
    </source>
</evidence>
<dbReference type="Gene3D" id="3.40.50.12780">
    <property type="entry name" value="N-terminal domain of ligase-like"/>
    <property type="match status" value="1"/>
</dbReference>
<keyword evidence="4" id="KW-0443">Lipid metabolism</keyword>
<dbReference type="Pfam" id="PF23562">
    <property type="entry name" value="AMP-binding_C_3"/>
    <property type="match status" value="1"/>
</dbReference>
<organism evidence="7 8">
    <name type="scientific">Kocuria subflava</name>
    <dbReference type="NCBI Taxonomy" id="1736139"/>
    <lineage>
        <taxon>Bacteria</taxon>
        <taxon>Bacillati</taxon>
        <taxon>Actinomycetota</taxon>
        <taxon>Actinomycetes</taxon>
        <taxon>Micrococcales</taxon>
        <taxon>Micrococcaceae</taxon>
        <taxon>Kocuria</taxon>
    </lineage>
</organism>
<sequence>MREISLPLLVETPSSTNITDLMVRNARKSSDPSLFAKKVGADQWVDIPASEVTADVVALAKGLVAAGVEPGDRVALMSKNRLEWSLLDFAIWFAGGVVVPVYESSAATQLAWNLSDSGAVGLVVETPEHKAVWERAAHNEDLSTVHSVWCLDEGGMGHLREGGKDVADEEIERRRQLANLDDLATIIYTSGTTGRPKGCELTHGNFVELADNAAAAMPEPVHEGARTVMFLPLAHVFARFIEVMAVGAGVTVAHTADIKDLLGDLKSFQPTFLLVVPRVFEKVFNSAQQKAEGEGKGKIFNRAANVAIEWSRADEAGKVPLALKLQHKLFDKLVYGKLRSAMGGRVEYAVSGGGPLGERLGHFFHGIGLLVLEGYGLTETTAPITVNTVKKIKIGSVGTPLPGNSVKISDDGEVLAKGICVMNGYWQNPEKTQETFDEDGWFRTGDLGSLDEDGYLRITGRIKELIVTAGGKNVSPVVLEDQVRAHPLVSQCIAVGEKRPFIAALITLDEEALPGWLEAHELDSSMNVAQAMEQEKVKTAIQEAINSANDTVSRAEQIREFRILDHDFSETDGTLTPSMKLRRRHVLTNNQDLIDQIYGGPLD</sequence>
<dbReference type="InterPro" id="IPR020845">
    <property type="entry name" value="AMP-binding_CS"/>
</dbReference>
<dbReference type="GO" id="GO:0016020">
    <property type="term" value="C:membrane"/>
    <property type="evidence" value="ECO:0007669"/>
    <property type="project" value="TreeGrafter"/>
</dbReference>
<comment type="caution">
    <text evidence="7">The sequence shown here is derived from an EMBL/GenBank/DDBJ whole genome shotgun (WGS) entry which is preliminary data.</text>
</comment>
<dbReference type="AlphaFoldDB" id="A0A846TGV5"/>
<dbReference type="Proteomes" id="UP000521379">
    <property type="component" value="Unassembled WGS sequence"/>
</dbReference>
<evidence type="ECO:0000313" key="8">
    <source>
        <dbReference type="Proteomes" id="UP000521379"/>
    </source>
</evidence>
<evidence type="ECO:0000256" key="4">
    <source>
        <dbReference type="ARBA" id="ARBA00023098"/>
    </source>
</evidence>
<dbReference type="InterPro" id="IPR000873">
    <property type="entry name" value="AMP-dep_synth/lig_dom"/>
</dbReference>
<evidence type="ECO:0000256" key="1">
    <source>
        <dbReference type="ARBA" id="ARBA00006432"/>
    </source>
</evidence>
<dbReference type="PANTHER" id="PTHR43272:SF32">
    <property type="entry name" value="AMP-DEPENDENT SYNTHETASE_LIGASE DOMAIN-CONTAINING PROTEIN"/>
    <property type="match status" value="1"/>
</dbReference>
<name>A0A846TGV5_9MICC</name>
<dbReference type="EMBL" id="JAAVUN010000001">
    <property type="protein sequence ID" value="NKE08358.1"/>
    <property type="molecule type" value="Genomic_DNA"/>
</dbReference>
<gene>
    <name evidence="7" type="ORF">GTW58_00010</name>
</gene>
<evidence type="ECO:0000256" key="3">
    <source>
        <dbReference type="ARBA" id="ARBA00022832"/>
    </source>
</evidence>
<dbReference type="RefSeq" id="WP_047692532.1">
    <property type="nucleotide sequence ID" value="NZ_JAAVUN010000001.1"/>
</dbReference>
<dbReference type="PANTHER" id="PTHR43272">
    <property type="entry name" value="LONG-CHAIN-FATTY-ACID--COA LIGASE"/>
    <property type="match status" value="1"/>
</dbReference>
<reference evidence="7 8" key="1">
    <citation type="submission" date="2020-02" db="EMBL/GenBank/DDBJ databases">
        <authorList>
            <person name="Sun Q."/>
        </authorList>
    </citation>
    <scope>NUCLEOTIDE SEQUENCE [LARGE SCALE GENOMIC DNA]</scope>
    <source>
        <strain evidence="7 8">YIM 13062</strain>
    </source>
</reference>
<feature type="domain" description="AMP-dependent synthetase/ligase" evidence="6">
    <location>
        <begin position="46"/>
        <end position="426"/>
    </location>
</feature>
<accession>A0A846TGV5</accession>
<dbReference type="GO" id="GO:0004467">
    <property type="term" value="F:long-chain fatty acid-CoA ligase activity"/>
    <property type="evidence" value="ECO:0007669"/>
    <property type="project" value="TreeGrafter"/>
</dbReference>
<keyword evidence="3" id="KW-0276">Fatty acid metabolism</keyword>
<dbReference type="PROSITE" id="PS00455">
    <property type="entry name" value="AMP_BINDING"/>
    <property type="match status" value="1"/>
</dbReference>
<dbReference type="SUPFAM" id="SSF56801">
    <property type="entry name" value="Acetyl-CoA synthetase-like"/>
    <property type="match status" value="1"/>
</dbReference>
<proteinExistence type="inferred from homology"/>
<dbReference type="Pfam" id="PF00501">
    <property type="entry name" value="AMP-binding"/>
    <property type="match status" value="1"/>
</dbReference>
<dbReference type="InterPro" id="IPR042099">
    <property type="entry name" value="ANL_N_sf"/>
</dbReference>
<dbReference type="CDD" id="cd05907">
    <property type="entry name" value="VL_LC_FACS_like"/>
    <property type="match status" value="1"/>
</dbReference>
<comment type="similarity">
    <text evidence="1">Belongs to the ATP-dependent AMP-binding enzyme family.</text>
</comment>
<evidence type="ECO:0000256" key="5">
    <source>
        <dbReference type="ARBA" id="ARBA00032875"/>
    </source>
</evidence>
<keyword evidence="2 7" id="KW-0436">Ligase</keyword>
<keyword evidence="8" id="KW-1185">Reference proteome</keyword>
<protein>
    <recommendedName>
        <fullName evidence="5">Acyl-CoA synthetase</fullName>
    </recommendedName>
</protein>